<accession>Q657I9</accession>
<dbReference type="Proteomes" id="UP000817658">
    <property type="component" value="Chromosome 1"/>
</dbReference>
<evidence type="ECO:0000256" key="1">
    <source>
        <dbReference type="SAM" id="MobiDB-lite"/>
    </source>
</evidence>
<reference evidence="2" key="1">
    <citation type="journal article" date="2002" name="Nature">
        <title>The genome sequence and structure of rice chromosome 1.</title>
        <authorList>
            <person name="Sasaki T."/>
            <person name="Matsumoto T."/>
            <person name="Yamamoto K."/>
            <person name="Sakata K."/>
            <person name="Baba T."/>
            <person name="Katayose Y."/>
            <person name="Wu J."/>
            <person name="Niimura Y."/>
            <person name="Cheng Z."/>
            <person name="Nagamura Y."/>
            <person name="Antonio B.A."/>
            <person name="Kanamori H."/>
            <person name="Hosokawa S."/>
            <person name="Masukawa M."/>
            <person name="Arikawa K."/>
            <person name="Chiden Y."/>
            <person name="Hayashi M."/>
            <person name="Okamoto M."/>
            <person name="Ando T."/>
            <person name="Aoki H."/>
            <person name="Arita K."/>
            <person name="Hamada M."/>
            <person name="Harada C."/>
            <person name="Hijishita S."/>
            <person name="Honda M."/>
            <person name="Ichikawa Y."/>
            <person name="Idonuma A."/>
            <person name="Iijima M."/>
            <person name="Ikeda M."/>
            <person name="Ikeno M."/>
            <person name="Itoh S."/>
            <person name="Itoh T."/>
            <person name="Itoh Y."/>
            <person name="Itoh Y."/>
            <person name="Iwabuchi A."/>
            <person name="Kamiya K."/>
            <person name="Karasawa W."/>
            <person name="Katagiri S."/>
            <person name="Kikuta A."/>
            <person name="Kobayashi N."/>
            <person name="Kono I."/>
            <person name="Machita K."/>
            <person name="Maehara T."/>
            <person name="Mizuno H."/>
            <person name="Mizubayashi T."/>
            <person name="Mukai Y."/>
            <person name="Nagasaki H."/>
            <person name="Nakashima M."/>
            <person name="Nakama Y."/>
            <person name="Nakamichi Y."/>
            <person name="Nakamura M."/>
            <person name="Namiki N."/>
            <person name="Negishi M."/>
            <person name="Ohta I."/>
            <person name="Ono N."/>
            <person name="Saji S."/>
            <person name="Sakai K."/>
            <person name="Shibata M."/>
            <person name="Shimokawa T."/>
            <person name="Shomura A."/>
            <person name="Song J."/>
            <person name="Takazaki Y."/>
            <person name="Terasawa K."/>
            <person name="Tsuji K."/>
            <person name="Waki K."/>
            <person name="Yamagata H."/>
            <person name="Yamane H."/>
            <person name="Yoshiki S."/>
            <person name="Yoshihara R."/>
            <person name="Yukawa K."/>
            <person name="Zhong H."/>
            <person name="Iwama H."/>
            <person name="Endo T."/>
            <person name="Ito H."/>
            <person name="Hahn J.H."/>
            <person name="Kim H.I."/>
            <person name="Eun M.Y."/>
            <person name="Yano M."/>
            <person name="Jiang J."/>
            <person name="Gojobori T."/>
        </authorList>
    </citation>
    <scope>NUCLEOTIDE SEQUENCE [LARGE SCALE GENOMIC DNA]</scope>
</reference>
<feature type="region of interest" description="Disordered" evidence="1">
    <location>
        <begin position="1"/>
        <end position="65"/>
    </location>
</feature>
<gene>
    <name evidence="2" type="primary">B1146F03.15</name>
</gene>
<protein>
    <submittedName>
        <fullName evidence="2">Uncharacterized protein B1146F03.15</fullName>
    </submittedName>
</protein>
<proteinExistence type="predicted"/>
<sequence>METSTVPEHSSQHPSSPLLQPPSHHVHELPLRLVTDEHELGEVGSNDARNCQRSCAPPNHDPKGL</sequence>
<evidence type="ECO:0000313" key="2">
    <source>
        <dbReference type="EMBL" id="BAD45029.1"/>
    </source>
</evidence>
<name>Q657I9_ORYSJ</name>
<dbReference type="AlphaFoldDB" id="Q657I9"/>
<feature type="compositionally biased region" description="Basic and acidic residues" evidence="1">
    <location>
        <begin position="25"/>
        <end position="41"/>
    </location>
</feature>
<feature type="compositionally biased region" description="Low complexity" evidence="1">
    <location>
        <begin position="1"/>
        <end position="23"/>
    </location>
</feature>
<dbReference type="EMBL" id="AP003206">
    <property type="protein sequence ID" value="BAD45029.1"/>
    <property type="molecule type" value="Genomic_DNA"/>
</dbReference>
<organism evidence="2">
    <name type="scientific">Oryza sativa subsp. japonica</name>
    <name type="common">Rice</name>
    <dbReference type="NCBI Taxonomy" id="39947"/>
    <lineage>
        <taxon>Eukaryota</taxon>
        <taxon>Viridiplantae</taxon>
        <taxon>Streptophyta</taxon>
        <taxon>Embryophyta</taxon>
        <taxon>Tracheophyta</taxon>
        <taxon>Spermatophyta</taxon>
        <taxon>Magnoliopsida</taxon>
        <taxon>Liliopsida</taxon>
        <taxon>Poales</taxon>
        <taxon>Poaceae</taxon>
        <taxon>BOP clade</taxon>
        <taxon>Oryzoideae</taxon>
        <taxon>Oryzeae</taxon>
        <taxon>Oryzinae</taxon>
        <taxon>Oryza</taxon>
        <taxon>Oryza sativa</taxon>
    </lineage>
</organism>